<dbReference type="EMBL" id="LDRK01000090">
    <property type="protein sequence ID" value="KTR82880.1"/>
    <property type="molecule type" value="Genomic_DNA"/>
</dbReference>
<evidence type="ECO:0000313" key="2">
    <source>
        <dbReference type="Proteomes" id="UP000070810"/>
    </source>
</evidence>
<reference evidence="1 2" key="1">
    <citation type="journal article" date="2016" name="Front. Microbiol.">
        <title>Genomic Resource of Rice Seed Associated Bacteria.</title>
        <authorList>
            <person name="Midha S."/>
            <person name="Bansal K."/>
            <person name="Sharma S."/>
            <person name="Kumar N."/>
            <person name="Patil P.P."/>
            <person name="Chaudhry V."/>
            <person name="Patil P.B."/>
        </authorList>
    </citation>
    <scope>NUCLEOTIDE SEQUENCE [LARGE SCALE GENOMIC DNA]</scope>
    <source>
        <strain evidence="1 2">NS354</strain>
    </source>
</reference>
<dbReference type="SUPFAM" id="SSF53067">
    <property type="entry name" value="Actin-like ATPase domain"/>
    <property type="match status" value="1"/>
</dbReference>
<dbReference type="InterPro" id="IPR043129">
    <property type="entry name" value="ATPase_NBD"/>
</dbReference>
<comment type="caution">
    <text evidence="1">The sequence shown here is derived from an EMBL/GenBank/DDBJ whole genome shotgun (WGS) entry which is preliminary data.</text>
</comment>
<keyword evidence="1" id="KW-0808">Transferase</keyword>
<name>A0A147EEQ5_9MICO</name>
<evidence type="ECO:0000313" key="1">
    <source>
        <dbReference type="EMBL" id="KTR82880.1"/>
    </source>
</evidence>
<accession>A0A147EEQ5</accession>
<organism evidence="1 2">
    <name type="scientific">Leucobacter chromiiresistens</name>
    <dbReference type="NCBI Taxonomy" id="1079994"/>
    <lineage>
        <taxon>Bacteria</taxon>
        <taxon>Bacillati</taxon>
        <taxon>Actinomycetota</taxon>
        <taxon>Actinomycetes</taxon>
        <taxon>Micrococcales</taxon>
        <taxon>Microbacteriaceae</taxon>
        <taxon>Leucobacter</taxon>
    </lineage>
</organism>
<sequence length="95" mass="9069">MGVQHAAIGIDVGGTGIKGAAIDVATGDKITARHKVATPAGGAPADIAAAVGRMAAAIRAELAAGGFAGAETLPVGVTLPGVVRDGVMRTAANID</sequence>
<dbReference type="Gene3D" id="3.30.420.40">
    <property type="match status" value="1"/>
</dbReference>
<dbReference type="AlphaFoldDB" id="A0A147EEQ5"/>
<dbReference type="Proteomes" id="UP000070810">
    <property type="component" value="Unassembled WGS sequence"/>
</dbReference>
<gene>
    <name evidence="1" type="ORF">NS354_10900</name>
</gene>
<keyword evidence="1" id="KW-0418">Kinase</keyword>
<proteinExistence type="predicted"/>
<protein>
    <submittedName>
        <fullName evidence="1">Polyphosphate glucokinase</fullName>
    </submittedName>
</protein>
<keyword evidence="2" id="KW-1185">Reference proteome</keyword>
<dbReference type="GO" id="GO:0016301">
    <property type="term" value="F:kinase activity"/>
    <property type="evidence" value="ECO:0007669"/>
    <property type="project" value="UniProtKB-KW"/>
</dbReference>
<feature type="non-terminal residue" evidence="1">
    <location>
        <position position="95"/>
    </location>
</feature>